<dbReference type="Proteomes" id="UP000306420">
    <property type="component" value="Unassembled WGS sequence"/>
</dbReference>
<accession>A0A5R9DTT0</accession>
<feature type="domain" description="Putative endonuclease Z1" evidence="1">
    <location>
        <begin position="396"/>
        <end position="657"/>
    </location>
</feature>
<comment type="caution">
    <text evidence="2">The sequence shown here is derived from an EMBL/GenBank/DDBJ whole genome shotgun (WGS) entry which is preliminary data.</text>
</comment>
<gene>
    <name evidence="2" type="ORF">FEZ33_10975</name>
</gene>
<dbReference type="InterPro" id="IPR018310">
    <property type="entry name" value="Put_endonuclease_Z1-dom"/>
</dbReference>
<protein>
    <recommendedName>
        <fullName evidence="1">Putative endonuclease Z1 domain-containing protein</fullName>
    </recommendedName>
</protein>
<dbReference type="Pfam" id="PF10593">
    <property type="entry name" value="Z1"/>
    <property type="match status" value="1"/>
</dbReference>
<dbReference type="OrthoDB" id="9807498at2"/>
<organism evidence="2 3">
    <name type="scientific">Ruoffia tabacinasalis</name>
    <dbReference type="NCBI Taxonomy" id="87458"/>
    <lineage>
        <taxon>Bacteria</taxon>
        <taxon>Bacillati</taxon>
        <taxon>Bacillota</taxon>
        <taxon>Bacilli</taxon>
        <taxon>Lactobacillales</taxon>
        <taxon>Aerococcaceae</taxon>
        <taxon>Ruoffia</taxon>
    </lineage>
</organism>
<evidence type="ECO:0000313" key="3">
    <source>
        <dbReference type="Proteomes" id="UP000306420"/>
    </source>
</evidence>
<proteinExistence type="predicted"/>
<dbReference type="AlphaFoldDB" id="A0A5R9DTT0"/>
<name>A0A5R9DTT0_9LACT</name>
<sequence length="934" mass="107505">MSINFGDKKFNIYRNYIEERRTDYETSWDSLSDFDFYTRKDIGSEAFEEFKFQMLKPSDTDIDYSTWQELVKYMKSDSKSKKTTLLSKNSKNDAILSDDPYSQWKQYERKLVSKGFSAESIANIKDDAFNIVQQLSMDTRESGAIKGLTIGDVQSGKTANMAAVMSIAADNGFNFFIILSGVIENLRIQTANRLYGDLDSNKGAAWWDWTNIDNPKVSDRSAPNNWNNINLQEHSKKKYFVVSLKNKSRLDNLAKWLYSDPNKLKQLKILIIDDEADQASINTKKLEDEERSTINKKVLDLVNGFNGKQALAVNYISYTGTPYANVLNEIGDYSLFPKDFIYTLTPSSDYLGADKMFGLAEPETGPSLPIIRTISDTDKELIKSLHKGDTNYLPPSFQKAIDWFVLVSAMQRHLRFTKPVSMLVHTSLKIADQEKVASLIRAYLESMRENREEYFDKLKELFEHESTEFTKEDFSEAVTSYSSKEFINDYPKWEDILIQLKGLINSNNENYVDHIGLKDDEALEYHKGFHLVIDNSQTRVENQHVRLVYPERRLSFAPLFIVVGGNTLSRGLTLEGLVSSYFIRQTKQADTLYQMGRWFGYRPTYELFPRVWMDSETKRRFEFITQLNSELIEDIQDMSAKTYLPYEAGVKIKNSPNNNFLRITSSNKMQSAELSDIDFSGFNRQTILFKNELSVLENNLTVTEKFLNSLTGEFDLSRNKIIWRDVEYDFVKKYLESMIFSDKDTAFSNIKAFLDWYDDTREENGYANWNIILSSKGNIPKVSDNQSGWDIHGYNPPNIQRSRLGQAQNDGKTVSIGALRTPSDLISDIEQLNSEDMKKSPSGREAQQLRAKHGLGNVPQLVIYRIDKGKQTEEEFRKARSTSSNRYPLNFEKDLIGINLMIPGARKNKNLARKLKIVVPINEDDGDSHKEDEE</sequence>
<reference evidence="2 3" key="1">
    <citation type="submission" date="2019-05" db="EMBL/GenBank/DDBJ databases">
        <title>The metagenome of a microbial culture collection derived from dairy environment covers the genomic content of the human microbiome.</title>
        <authorList>
            <person name="Roder T."/>
            <person name="Wuthrich D."/>
            <person name="Sattari Z."/>
            <person name="Von Ah U."/>
            <person name="Bar C."/>
            <person name="Ronchi F."/>
            <person name="Macpherson A.J."/>
            <person name="Ganal-Vonarburg S.C."/>
            <person name="Bruggmann R."/>
            <person name="Vergeres G."/>
        </authorList>
    </citation>
    <scope>NUCLEOTIDE SEQUENCE [LARGE SCALE GENOMIC DNA]</scope>
    <source>
        <strain evidence="2 3">FAM 24227</strain>
    </source>
</reference>
<dbReference type="EMBL" id="VBSP01000058">
    <property type="protein sequence ID" value="TLQ39164.1"/>
    <property type="molecule type" value="Genomic_DNA"/>
</dbReference>
<dbReference type="RefSeq" id="WP_138405425.1">
    <property type="nucleotide sequence ID" value="NZ_VBSP01000058.1"/>
</dbReference>
<evidence type="ECO:0000259" key="1">
    <source>
        <dbReference type="Pfam" id="PF10593"/>
    </source>
</evidence>
<evidence type="ECO:0000313" key="2">
    <source>
        <dbReference type="EMBL" id="TLQ39164.1"/>
    </source>
</evidence>